<keyword evidence="1" id="KW-0732">Signal</keyword>
<feature type="signal peptide" evidence="1">
    <location>
        <begin position="1"/>
        <end position="25"/>
    </location>
</feature>
<dbReference type="RefSeq" id="WP_219532848.1">
    <property type="nucleotide sequence ID" value="NZ_JAHKRM010000015.1"/>
</dbReference>
<organism evidence="2 3">
    <name type="scientific">Nonomuraea guangzhouensis</name>
    <dbReference type="NCBI Taxonomy" id="1291555"/>
    <lineage>
        <taxon>Bacteria</taxon>
        <taxon>Bacillati</taxon>
        <taxon>Actinomycetota</taxon>
        <taxon>Actinomycetes</taxon>
        <taxon>Streptosporangiales</taxon>
        <taxon>Streptosporangiaceae</taxon>
        <taxon>Nonomuraea</taxon>
    </lineage>
</organism>
<feature type="chain" id="PRO_5045929557" evidence="1">
    <location>
        <begin position="26"/>
        <end position="163"/>
    </location>
</feature>
<evidence type="ECO:0000313" key="2">
    <source>
        <dbReference type="EMBL" id="MFD1535968.1"/>
    </source>
</evidence>
<sequence length="163" mass="17895">MRLVAQIGLAATLMMSPGAPLTATAGVTTSPSSSDDGKGPIPKALKKVAWLRILPGNPRQASHVRIFVHCPKKANHAIIGSTAFQLKGSRRIYREVGMGFSDRGLGHRGVSISYYALPGWHKALLKCVKVTINKKTRISRTRVLGRDAIPLYVRRFSIWQYFG</sequence>
<protein>
    <submittedName>
        <fullName evidence="2">Uncharacterized protein</fullName>
    </submittedName>
</protein>
<keyword evidence="3" id="KW-1185">Reference proteome</keyword>
<evidence type="ECO:0000256" key="1">
    <source>
        <dbReference type="SAM" id="SignalP"/>
    </source>
</evidence>
<comment type="caution">
    <text evidence="2">The sequence shown here is derived from an EMBL/GenBank/DDBJ whole genome shotgun (WGS) entry which is preliminary data.</text>
</comment>
<reference evidence="3" key="1">
    <citation type="journal article" date="2019" name="Int. J. Syst. Evol. Microbiol.">
        <title>The Global Catalogue of Microorganisms (GCM) 10K type strain sequencing project: providing services to taxonomists for standard genome sequencing and annotation.</title>
        <authorList>
            <consortium name="The Broad Institute Genomics Platform"/>
            <consortium name="The Broad Institute Genome Sequencing Center for Infectious Disease"/>
            <person name="Wu L."/>
            <person name="Ma J."/>
        </authorList>
    </citation>
    <scope>NUCLEOTIDE SEQUENCE [LARGE SCALE GENOMIC DNA]</scope>
    <source>
        <strain evidence="3">CGMCC 1.15399</strain>
    </source>
</reference>
<accession>A0ABW4FZL4</accession>
<proteinExistence type="predicted"/>
<name>A0ABW4FZL4_9ACTN</name>
<evidence type="ECO:0000313" key="3">
    <source>
        <dbReference type="Proteomes" id="UP001597097"/>
    </source>
</evidence>
<gene>
    <name evidence="2" type="ORF">ACFSJ0_02915</name>
</gene>
<dbReference type="EMBL" id="JBHUCM010000004">
    <property type="protein sequence ID" value="MFD1535968.1"/>
    <property type="molecule type" value="Genomic_DNA"/>
</dbReference>
<dbReference type="Proteomes" id="UP001597097">
    <property type="component" value="Unassembled WGS sequence"/>
</dbReference>